<proteinExistence type="predicted"/>
<dbReference type="Proteomes" id="UP000297299">
    <property type="component" value="Unassembled WGS sequence"/>
</dbReference>
<evidence type="ECO:0000256" key="1">
    <source>
        <dbReference type="SAM" id="MobiDB-lite"/>
    </source>
</evidence>
<keyword evidence="3" id="KW-1185">Reference proteome</keyword>
<name>A0A4Y8D1P3_9HELO</name>
<comment type="caution">
    <text evidence="2">The sequence shown here is derived from an EMBL/GenBank/DDBJ whole genome shotgun (WGS) entry which is preliminary data.</text>
</comment>
<feature type="compositionally biased region" description="Low complexity" evidence="1">
    <location>
        <begin position="123"/>
        <end position="136"/>
    </location>
</feature>
<accession>A0A4Y8D1P3</accession>
<organism evidence="2 3">
    <name type="scientific">Botryotinia calthae</name>
    <dbReference type="NCBI Taxonomy" id="38488"/>
    <lineage>
        <taxon>Eukaryota</taxon>
        <taxon>Fungi</taxon>
        <taxon>Dikarya</taxon>
        <taxon>Ascomycota</taxon>
        <taxon>Pezizomycotina</taxon>
        <taxon>Leotiomycetes</taxon>
        <taxon>Helotiales</taxon>
        <taxon>Sclerotiniaceae</taxon>
        <taxon>Botryotinia</taxon>
    </lineage>
</organism>
<feature type="region of interest" description="Disordered" evidence="1">
    <location>
        <begin position="55"/>
        <end position="182"/>
    </location>
</feature>
<dbReference type="OrthoDB" id="10548443at2759"/>
<reference evidence="2 3" key="1">
    <citation type="submission" date="2017-11" db="EMBL/GenBank/DDBJ databases">
        <title>Comparative genomics of Botrytis spp.</title>
        <authorList>
            <person name="Valero-Jimenez C.A."/>
            <person name="Tapia P."/>
            <person name="Veloso J."/>
            <person name="Silva-Moreno E."/>
            <person name="Staats M."/>
            <person name="Valdes J.H."/>
            <person name="Van Kan J.A.L."/>
        </authorList>
    </citation>
    <scope>NUCLEOTIDE SEQUENCE [LARGE SCALE GENOMIC DNA]</scope>
    <source>
        <strain evidence="2 3">MUCL2830</strain>
    </source>
</reference>
<feature type="compositionally biased region" description="Polar residues" evidence="1">
    <location>
        <begin position="98"/>
        <end position="112"/>
    </location>
</feature>
<protein>
    <submittedName>
        <fullName evidence="2">Uncharacterized protein</fullName>
    </submittedName>
</protein>
<dbReference type="AlphaFoldDB" id="A0A4Y8D1P3"/>
<feature type="compositionally biased region" description="Polar residues" evidence="1">
    <location>
        <begin position="172"/>
        <end position="182"/>
    </location>
</feature>
<gene>
    <name evidence="2" type="ORF">BOTCAL_0170g00010</name>
</gene>
<sequence length="182" mass="20169">MSFDWNKKLEPDILRVIEATARFELVKIKANKIPRNKWERRYSAEVYETLKAITHRESSEEPDNPLSSYSPFKNLAAPRASNDRNHKVGATVIPPPSTRESATKPSGTSASRKPSELKRGRSKQSAASSTSRSVSQNIDPPQQIRDRSSDGENIKVAPRRSNPSLIVKLPVTSPSAFLSSTA</sequence>
<evidence type="ECO:0000313" key="3">
    <source>
        <dbReference type="Proteomes" id="UP000297299"/>
    </source>
</evidence>
<feature type="compositionally biased region" description="Basic and acidic residues" evidence="1">
    <location>
        <begin position="144"/>
        <end position="153"/>
    </location>
</feature>
<dbReference type="EMBL" id="PHWZ01000170">
    <property type="protein sequence ID" value="TEY61335.1"/>
    <property type="molecule type" value="Genomic_DNA"/>
</dbReference>
<evidence type="ECO:0000313" key="2">
    <source>
        <dbReference type="EMBL" id="TEY61335.1"/>
    </source>
</evidence>